<gene>
    <name evidence="2" type="ORF">L195_g063312</name>
</gene>
<sequence length="45" mass="5604">WDNRRGRLKRGKRSRPTLKKRRSEEEEEEEEKEGESRKVVDKRHI</sequence>
<feature type="non-terminal residue" evidence="2">
    <location>
        <position position="1"/>
    </location>
</feature>
<evidence type="ECO:0000313" key="2">
    <source>
        <dbReference type="EMBL" id="PNX66989.1"/>
    </source>
</evidence>
<evidence type="ECO:0000313" key="3">
    <source>
        <dbReference type="Proteomes" id="UP000236291"/>
    </source>
</evidence>
<feature type="compositionally biased region" description="Basic residues" evidence="1">
    <location>
        <begin position="1"/>
        <end position="21"/>
    </location>
</feature>
<feature type="region of interest" description="Disordered" evidence="1">
    <location>
        <begin position="1"/>
        <end position="45"/>
    </location>
</feature>
<dbReference type="EMBL" id="ASHM01201977">
    <property type="protein sequence ID" value="PNX66989.1"/>
    <property type="molecule type" value="Genomic_DNA"/>
</dbReference>
<protein>
    <submittedName>
        <fullName evidence="2">Uncharacterized protein</fullName>
    </submittedName>
</protein>
<dbReference type="AlphaFoldDB" id="A0A2K3KL53"/>
<reference evidence="2 3" key="1">
    <citation type="journal article" date="2014" name="Am. J. Bot.">
        <title>Genome assembly and annotation for red clover (Trifolium pratense; Fabaceae).</title>
        <authorList>
            <person name="Istvanek J."/>
            <person name="Jaros M."/>
            <person name="Krenek A."/>
            <person name="Repkova J."/>
        </authorList>
    </citation>
    <scope>NUCLEOTIDE SEQUENCE [LARGE SCALE GENOMIC DNA]</scope>
    <source>
        <strain evidence="3">cv. Tatra</strain>
        <tissue evidence="2">Young leaves</tissue>
    </source>
</reference>
<proteinExistence type="predicted"/>
<name>A0A2K3KL53_TRIPR</name>
<comment type="caution">
    <text evidence="2">The sequence shown here is derived from an EMBL/GenBank/DDBJ whole genome shotgun (WGS) entry which is preliminary data.</text>
</comment>
<reference evidence="2 3" key="2">
    <citation type="journal article" date="2017" name="Front. Plant Sci.">
        <title>Gene Classification and Mining of Molecular Markers Useful in Red Clover (Trifolium pratense) Breeding.</title>
        <authorList>
            <person name="Istvanek J."/>
            <person name="Dluhosova J."/>
            <person name="Dluhos P."/>
            <person name="Patkova L."/>
            <person name="Nedelnik J."/>
            <person name="Repkova J."/>
        </authorList>
    </citation>
    <scope>NUCLEOTIDE SEQUENCE [LARGE SCALE GENOMIC DNA]</scope>
    <source>
        <strain evidence="3">cv. Tatra</strain>
        <tissue evidence="2">Young leaves</tissue>
    </source>
</reference>
<accession>A0A2K3KL53</accession>
<organism evidence="2 3">
    <name type="scientific">Trifolium pratense</name>
    <name type="common">Red clover</name>
    <dbReference type="NCBI Taxonomy" id="57577"/>
    <lineage>
        <taxon>Eukaryota</taxon>
        <taxon>Viridiplantae</taxon>
        <taxon>Streptophyta</taxon>
        <taxon>Embryophyta</taxon>
        <taxon>Tracheophyta</taxon>
        <taxon>Spermatophyta</taxon>
        <taxon>Magnoliopsida</taxon>
        <taxon>eudicotyledons</taxon>
        <taxon>Gunneridae</taxon>
        <taxon>Pentapetalae</taxon>
        <taxon>rosids</taxon>
        <taxon>fabids</taxon>
        <taxon>Fabales</taxon>
        <taxon>Fabaceae</taxon>
        <taxon>Papilionoideae</taxon>
        <taxon>50 kb inversion clade</taxon>
        <taxon>NPAAA clade</taxon>
        <taxon>Hologalegina</taxon>
        <taxon>IRL clade</taxon>
        <taxon>Trifolieae</taxon>
        <taxon>Trifolium</taxon>
    </lineage>
</organism>
<evidence type="ECO:0000256" key="1">
    <source>
        <dbReference type="SAM" id="MobiDB-lite"/>
    </source>
</evidence>
<dbReference type="Proteomes" id="UP000236291">
    <property type="component" value="Unassembled WGS sequence"/>
</dbReference>